<keyword evidence="3" id="KW-1185">Reference proteome</keyword>
<reference evidence="2 3" key="1">
    <citation type="submission" date="2019-06" db="EMBL/GenBank/DDBJ databases">
        <title>A novel bacterium of genus Pontibacter, isolated from marine sediment.</title>
        <authorList>
            <person name="Huang H."/>
            <person name="Mo K."/>
            <person name="Hu Y."/>
        </authorList>
    </citation>
    <scope>NUCLEOTIDE SEQUENCE [LARGE SCALE GENOMIC DNA]</scope>
    <source>
        <strain evidence="2 3">HB172049</strain>
    </source>
</reference>
<dbReference type="RefSeq" id="WP_140618779.1">
    <property type="nucleotide sequence ID" value="NZ_VFRQ01000001.1"/>
</dbReference>
<dbReference type="Proteomes" id="UP000316727">
    <property type="component" value="Unassembled WGS sequence"/>
</dbReference>
<keyword evidence="1" id="KW-0732">Signal</keyword>
<feature type="signal peptide" evidence="1">
    <location>
        <begin position="1"/>
        <end position="25"/>
    </location>
</feature>
<sequence>MKKQLMNAGSVLLLCLGLLPLLGCATSSSHKYKSGHEVVKAMHERWQGKWYPNFQFEQRAIFYENDKVMKEEVWQELYSQPGQLHIRFGGFDSGNGVIFSQDSVYQFKNDSLARKAAQIHPLVLLCFDVYFYQPKETVAKLQQLQFDLDKLHETEWQGRKVYVVGASSDQDTSSNRFWVDKERLYVLRVVTNHSGTVRDVEINNYQEIEHNWVATEIVFKTDGKTTLKEEYFNISFPAKVNSDWFEPDNFPNTRW</sequence>
<comment type="caution">
    <text evidence="2">The sequence shown here is derived from an EMBL/GenBank/DDBJ whole genome shotgun (WGS) entry which is preliminary data.</text>
</comment>
<accession>A0A501WKD2</accession>
<feature type="chain" id="PRO_5021434435" evidence="1">
    <location>
        <begin position="26"/>
        <end position="255"/>
    </location>
</feature>
<keyword evidence="2" id="KW-0449">Lipoprotein</keyword>
<name>A0A501WKD2_9BACT</name>
<dbReference type="AlphaFoldDB" id="A0A501WKD2"/>
<dbReference type="EMBL" id="VFRQ01000001">
    <property type="protein sequence ID" value="TPE46096.1"/>
    <property type="molecule type" value="Genomic_DNA"/>
</dbReference>
<organism evidence="2 3">
    <name type="scientific">Pontibacter mangrovi</name>
    <dbReference type="NCBI Taxonomy" id="2589816"/>
    <lineage>
        <taxon>Bacteria</taxon>
        <taxon>Pseudomonadati</taxon>
        <taxon>Bacteroidota</taxon>
        <taxon>Cytophagia</taxon>
        <taxon>Cytophagales</taxon>
        <taxon>Hymenobacteraceae</taxon>
        <taxon>Pontibacter</taxon>
    </lineage>
</organism>
<dbReference type="OrthoDB" id="1091975at2"/>
<evidence type="ECO:0000313" key="3">
    <source>
        <dbReference type="Proteomes" id="UP000316727"/>
    </source>
</evidence>
<proteinExistence type="predicted"/>
<evidence type="ECO:0000256" key="1">
    <source>
        <dbReference type="SAM" id="SignalP"/>
    </source>
</evidence>
<dbReference type="Gene3D" id="2.50.20.10">
    <property type="entry name" value="Lipoprotein localisation LolA/LolB/LppX"/>
    <property type="match status" value="1"/>
</dbReference>
<evidence type="ECO:0000313" key="2">
    <source>
        <dbReference type="EMBL" id="TPE46096.1"/>
    </source>
</evidence>
<gene>
    <name evidence="2" type="ORF">FJM65_01750</name>
</gene>
<protein>
    <submittedName>
        <fullName evidence="2">Outer membrane lipoprotein-sorting protein</fullName>
    </submittedName>
</protein>